<dbReference type="EMBL" id="BARS01039599">
    <property type="protein sequence ID" value="GAG20786.1"/>
    <property type="molecule type" value="Genomic_DNA"/>
</dbReference>
<dbReference type="Pfam" id="PF01384">
    <property type="entry name" value="PHO4"/>
    <property type="match status" value="1"/>
</dbReference>
<feature type="transmembrane region" description="Helical" evidence="6">
    <location>
        <begin position="87"/>
        <end position="108"/>
    </location>
</feature>
<dbReference type="GO" id="GO:0035435">
    <property type="term" value="P:phosphate ion transmembrane transport"/>
    <property type="evidence" value="ECO:0007669"/>
    <property type="project" value="TreeGrafter"/>
</dbReference>
<dbReference type="PANTHER" id="PTHR11101:SF16">
    <property type="entry name" value="PHOSPHATE TRANSPORTER"/>
    <property type="match status" value="1"/>
</dbReference>
<evidence type="ECO:0000313" key="7">
    <source>
        <dbReference type="EMBL" id="GAG20786.1"/>
    </source>
</evidence>
<sequence length="136" mass="14257">MIPLLAEAAVAGSFLYGCLVLGVGMLLWDTVEVGRNDAVNLTNAVYGARILSRRVVVAVAGVGVVLGATFASGVIETARKGIFDPTMLTLEQALAVYASVYLVDTILLYSYSAYGMPVSTTACLVFELLGASFAIR</sequence>
<name>X0X720_9ZZZZ</name>
<gene>
    <name evidence="7" type="ORF">S01H1_60463</name>
</gene>
<evidence type="ECO:0000256" key="2">
    <source>
        <dbReference type="ARBA" id="ARBA00022448"/>
    </source>
</evidence>
<evidence type="ECO:0000256" key="3">
    <source>
        <dbReference type="ARBA" id="ARBA00022692"/>
    </source>
</evidence>
<feature type="non-terminal residue" evidence="7">
    <location>
        <position position="136"/>
    </location>
</feature>
<dbReference type="GO" id="GO:0016020">
    <property type="term" value="C:membrane"/>
    <property type="evidence" value="ECO:0007669"/>
    <property type="project" value="UniProtKB-SubCell"/>
</dbReference>
<evidence type="ECO:0000256" key="5">
    <source>
        <dbReference type="ARBA" id="ARBA00023136"/>
    </source>
</evidence>
<dbReference type="InterPro" id="IPR001204">
    <property type="entry name" value="Phos_transporter"/>
</dbReference>
<keyword evidence="4 6" id="KW-1133">Transmembrane helix</keyword>
<keyword evidence="5 6" id="KW-0472">Membrane</keyword>
<dbReference type="PANTHER" id="PTHR11101">
    <property type="entry name" value="PHOSPHATE TRANSPORTER"/>
    <property type="match status" value="1"/>
</dbReference>
<feature type="transmembrane region" description="Helical" evidence="6">
    <location>
        <begin position="55"/>
        <end position="75"/>
    </location>
</feature>
<protein>
    <submittedName>
        <fullName evidence="7">Uncharacterized protein</fullName>
    </submittedName>
</protein>
<proteinExistence type="predicted"/>
<dbReference type="AlphaFoldDB" id="X0X720"/>
<evidence type="ECO:0000256" key="1">
    <source>
        <dbReference type="ARBA" id="ARBA00004141"/>
    </source>
</evidence>
<evidence type="ECO:0000256" key="4">
    <source>
        <dbReference type="ARBA" id="ARBA00022989"/>
    </source>
</evidence>
<evidence type="ECO:0000256" key="6">
    <source>
        <dbReference type="SAM" id="Phobius"/>
    </source>
</evidence>
<organism evidence="7">
    <name type="scientific">marine sediment metagenome</name>
    <dbReference type="NCBI Taxonomy" id="412755"/>
    <lineage>
        <taxon>unclassified sequences</taxon>
        <taxon>metagenomes</taxon>
        <taxon>ecological metagenomes</taxon>
    </lineage>
</organism>
<keyword evidence="2" id="KW-0813">Transport</keyword>
<comment type="caution">
    <text evidence="7">The sequence shown here is derived from an EMBL/GenBank/DDBJ whole genome shotgun (WGS) entry which is preliminary data.</text>
</comment>
<feature type="transmembrane region" description="Helical" evidence="6">
    <location>
        <begin position="7"/>
        <end position="28"/>
    </location>
</feature>
<keyword evidence="3 6" id="KW-0812">Transmembrane</keyword>
<accession>X0X720</accession>
<reference evidence="7" key="1">
    <citation type="journal article" date="2014" name="Front. Microbiol.">
        <title>High frequency of phylogenetically diverse reductive dehalogenase-homologous genes in deep subseafloor sedimentary metagenomes.</title>
        <authorList>
            <person name="Kawai M."/>
            <person name="Futagami T."/>
            <person name="Toyoda A."/>
            <person name="Takaki Y."/>
            <person name="Nishi S."/>
            <person name="Hori S."/>
            <person name="Arai W."/>
            <person name="Tsubouchi T."/>
            <person name="Morono Y."/>
            <person name="Uchiyama I."/>
            <person name="Ito T."/>
            <person name="Fujiyama A."/>
            <person name="Inagaki F."/>
            <person name="Takami H."/>
        </authorList>
    </citation>
    <scope>NUCLEOTIDE SEQUENCE</scope>
    <source>
        <strain evidence="7">Expedition CK06-06</strain>
    </source>
</reference>
<comment type="subcellular location">
    <subcellularLocation>
        <location evidence="1">Membrane</location>
        <topology evidence="1">Multi-pass membrane protein</topology>
    </subcellularLocation>
</comment>
<dbReference type="GO" id="GO:0005315">
    <property type="term" value="F:phosphate transmembrane transporter activity"/>
    <property type="evidence" value="ECO:0007669"/>
    <property type="project" value="InterPro"/>
</dbReference>